<comment type="caution">
    <text evidence="2">The sequence shown here is derived from an EMBL/GenBank/DDBJ whole genome shotgun (WGS) entry which is preliminary data.</text>
</comment>
<gene>
    <name evidence="2" type="ORF">IP93_02449</name>
</gene>
<name>A0A562LKU6_9GAMM</name>
<dbReference type="Pfam" id="PF06127">
    <property type="entry name" value="Mpo1-like"/>
    <property type="match status" value="1"/>
</dbReference>
<dbReference type="PANTHER" id="PTHR34205:SF2">
    <property type="entry name" value="DUF962 DOMAIN-CONTAINING PROTEIN"/>
    <property type="match status" value="1"/>
</dbReference>
<proteinExistence type="predicted"/>
<keyword evidence="1" id="KW-1133">Transmembrane helix</keyword>
<accession>A0A562LKU6</accession>
<dbReference type="AlphaFoldDB" id="A0A562LKU6"/>
<protein>
    <recommendedName>
        <fullName evidence="4">DUF962 domain-containing protein</fullName>
    </recommendedName>
</protein>
<dbReference type="Proteomes" id="UP000316471">
    <property type="component" value="Unassembled WGS sequence"/>
</dbReference>
<dbReference type="InterPro" id="IPR009305">
    <property type="entry name" value="Mpo1-like"/>
</dbReference>
<evidence type="ECO:0000256" key="1">
    <source>
        <dbReference type="SAM" id="Phobius"/>
    </source>
</evidence>
<keyword evidence="1" id="KW-0472">Membrane</keyword>
<dbReference type="EMBL" id="VLKP01000010">
    <property type="protein sequence ID" value="TWI08213.1"/>
    <property type="molecule type" value="Genomic_DNA"/>
</dbReference>
<feature type="transmembrane region" description="Helical" evidence="1">
    <location>
        <begin position="28"/>
        <end position="45"/>
    </location>
</feature>
<dbReference type="RefSeq" id="WP_144816080.1">
    <property type="nucleotide sequence ID" value="NZ_VLKP01000010.1"/>
</dbReference>
<evidence type="ECO:0000313" key="3">
    <source>
        <dbReference type="Proteomes" id="UP000316471"/>
    </source>
</evidence>
<dbReference type="PANTHER" id="PTHR34205">
    <property type="entry name" value="TRANSMEMBRANE PROTEIN"/>
    <property type="match status" value="1"/>
</dbReference>
<sequence>MSRHRYASMQAFYPFYLSQHRHPTCRRLHFIGTSIAAILIVVAVVTGHYGWLLVALLQGYAWAWTGHAFFEHNQPATFTHPLYSFLGDWRMWFETLTGRLRD</sequence>
<evidence type="ECO:0008006" key="4">
    <source>
        <dbReference type="Google" id="ProtNLM"/>
    </source>
</evidence>
<keyword evidence="3" id="KW-1185">Reference proteome</keyword>
<keyword evidence="1" id="KW-0812">Transmembrane</keyword>
<reference evidence="2 3" key="1">
    <citation type="journal article" date="2015" name="Stand. Genomic Sci.">
        <title>Genomic Encyclopedia of Bacterial and Archaeal Type Strains, Phase III: the genomes of soil and plant-associated and newly described type strains.</title>
        <authorList>
            <person name="Whitman W.B."/>
            <person name="Woyke T."/>
            <person name="Klenk H.P."/>
            <person name="Zhou Y."/>
            <person name="Lilburn T.G."/>
            <person name="Beck B.J."/>
            <person name="De Vos P."/>
            <person name="Vandamme P."/>
            <person name="Eisen J.A."/>
            <person name="Garrity G."/>
            <person name="Hugenholtz P."/>
            <person name="Kyrpides N.C."/>
        </authorList>
    </citation>
    <scope>NUCLEOTIDE SEQUENCE [LARGE SCALE GENOMIC DNA]</scope>
    <source>
        <strain evidence="2 3">CGMCC 1.10136</strain>
    </source>
</reference>
<dbReference type="OrthoDB" id="7356072at2"/>
<organism evidence="2 3">
    <name type="scientific">Aerolutibacter ruishenii</name>
    <dbReference type="NCBI Taxonomy" id="686800"/>
    <lineage>
        <taxon>Bacteria</taxon>
        <taxon>Pseudomonadati</taxon>
        <taxon>Pseudomonadota</taxon>
        <taxon>Gammaproteobacteria</taxon>
        <taxon>Lysobacterales</taxon>
        <taxon>Lysobacteraceae</taxon>
        <taxon>Aerolutibacter</taxon>
    </lineage>
</organism>
<evidence type="ECO:0000313" key="2">
    <source>
        <dbReference type="EMBL" id="TWI08213.1"/>
    </source>
</evidence>